<organism evidence="1 2">
    <name type="scientific">Polynucleobacter sphagniphilus</name>
    <dbReference type="NCBI Taxonomy" id="1743169"/>
    <lineage>
        <taxon>Bacteria</taxon>
        <taxon>Pseudomonadati</taxon>
        <taxon>Pseudomonadota</taxon>
        <taxon>Betaproteobacteria</taxon>
        <taxon>Burkholderiales</taxon>
        <taxon>Burkholderiaceae</taxon>
        <taxon>Polynucleobacter</taxon>
    </lineage>
</organism>
<name>A0AA43S6T9_9BURK</name>
<accession>A0AA43S6T9</accession>
<evidence type="ECO:0000313" key="2">
    <source>
        <dbReference type="Proteomes" id="UP001161160"/>
    </source>
</evidence>
<dbReference type="AlphaFoldDB" id="A0AA43S6T9"/>
<dbReference type="Proteomes" id="UP001161160">
    <property type="component" value="Unassembled WGS sequence"/>
</dbReference>
<protein>
    <submittedName>
        <fullName evidence="1">Uncharacterized protein</fullName>
    </submittedName>
</protein>
<evidence type="ECO:0000313" key="1">
    <source>
        <dbReference type="EMBL" id="MDH6504852.1"/>
    </source>
</evidence>
<proteinExistence type="predicted"/>
<dbReference type="EMBL" id="JARXYA010000016">
    <property type="protein sequence ID" value="MDH6504852.1"/>
    <property type="molecule type" value="Genomic_DNA"/>
</dbReference>
<reference evidence="1" key="1">
    <citation type="submission" date="2023-04" db="EMBL/GenBank/DDBJ databases">
        <title>Genome Encyclopedia of Bacteria and Archaea VI: Functional Genomics of Type Strains.</title>
        <authorList>
            <person name="Whitman W."/>
        </authorList>
    </citation>
    <scope>NUCLEOTIDE SEQUENCE</scope>
    <source>
        <strain evidence="1">Enz.4-51</strain>
    </source>
</reference>
<sequence length="52" mass="6028">MAESLFKAKFHKGIPIAAQELMWKVFFESRGRGISLVRHFPWIGNPPLFNRA</sequence>
<gene>
    <name evidence="1" type="ORF">M2127_002181</name>
</gene>
<keyword evidence="2" id="KW-1185">Reference proteome</keyword>
<comment type="caution">
    <text evidence="1">The sequence shown here is derived from an EMBL/GenBank/DDBJ whole genome shotgun (WGS) entry which is preliminary data.</text>
</comment>